<reference evidence="2 3" key="1">
    <citation type="journal article" date="2015" name="Genome Announc.">
        <title>Expanding the biotechnology potential of lactobacilli through comparative genomics of 213 strains and associated genera.</title>
        <authorList>
            <person name="Sun Z."/>
            <person name="Harris H.M."/>
            <person name="McCann A."/>
            <person name="Guo C."/>
            <person name="Argimon S."/>
            <person name="Zhang W."/>
            <person name="Yang X."/>
            <person name="Jeffery I.B."/>
            <person name="Cooney J.C."/>
            <person name="Kagawa T.F."/>
            <person name="Liu W."/>
            <person name="Song Y."/>
            <person name="Salvetti E."/>
            <person name="Wrobel A."/>
            <person name="Rasinkangas P."/>
            <person name="Parkhill J."/>
            <person name="Rea M.C."/>
            <person name="O'Sullivan O."/>
            <person name="Ritari J."/>
            <person name="Douillard F.P."/>
            <person name="Paul Ross R."/>
            <person name="Yang R."/>
            <person name="Briner A.E."/>
            <person name="Felis G.E."/>
            <person name="de Vos W.M."/>
            <person name="Barrangou R."/>
            <person name="Klaenhammer T.R."/>
            <person name="Caufield P.W."/>
            <person name="Cui Y."/>
            <person name="Zhang H."/>
            <person name="O'Toole P.W."/>
        </authorList>
    </citation>
    <scope>NUCLEOTIDE SEQUENCE [LARGE SCALE GENOMIC DNA]</scope>
    <source>
        <strain evidence="2 3">JCM 15951</strain>
    </source>
</reference>
<accession>A0A837REP4</accession>
<dbReference type="EMBL" id="AZDB01000059">
    <property type="protein sequence ID" value="KRK41072.1"/>
    <property type="molecule type" value="Genomic_DNA"/>
</dbReference>
<dbReference type="AlphaFoldDB" id="A0A837REP4"/>
<gene>
    <name evidence="2" type="ORF">FD26_GL001790</name>
</gene>
<protein>
    <recommendedName>
        <fullName evidence="4">Alkaline shock response membrane anchor protein AmaP</fullName>
    </recommendedName>
</protein>
<organism evidence="2 3">
    <name type="scientific">Companilactobacillus crustorum JCM 15951</name>
    <dbReference type="NCBI Taxonomy" id="1423737"/>
    <lineage>
        <taxon>Bacteria</taxon>
        <taxon>Bacillati</taxon>
        <taxon>Bacillota</taxon>
        <taxon>Bacilli</taxon>
        <taxon>Lactobacillales</taxon>
        <taxon>Lactobacillaceae</taxon>
        <taxon>Companilactobacillus</taxon>
    </lineage>
</organism>
<evidence type="ECO:0000256" key="1">
    <source>
        <dbReference type="SAM" id="Phobius"/>
    </source>
</evidence>
<keyword evidence="1" id="KW-0472">Membrane</keyword>
<evidence type="ECO:0000313" key="3">
    <source>
        <dbReference type="Proteomes" id="UP000050964"/>
    </source>
</evidence>
<keyword evidence="1" id="KW-0812">Transmembrane</keyword>
<comment type="caution">
    <text evidence="2">The sequence shown here is derived from an EMBL/GenBank/DDBJ whole genome shotgun (WGS) entry which is preliminary data.</text>
</comment>
<dbReference type="NCBIfam" id="NF033218">
    <property type="entry name" value="anchor_AmaP"/>
    <property type="match status" value="1"/>
</dbReference>
<dbReference type="Proteomes" id="UP000050964">
    <property type="component" value="Unassembled WGS sequence"/>
</dbReference>
<name>A0A837REP4_9LACO</name>
<proteinExistence type="predicted"/>
<sequence>MHKTTKFILGFLSLGYALGLITLIWPEFLIRVSKFLSTYNMRFNAILFSYYYGVSLLFLTLLIFLIVLIWPVIQPDIVLTKSKNGRLALTNEAIVQFINRNLSGEGLSDIKVKFKNTKRQHKFHIIAASNYKQSTLAELPRIEQDLEHNLDELLAKVDSLPNKVNLK</sequence>
<evidence type="ECO:0008006" key="4">
    <source>
        <dbReference type="Google" id="ProtNLM"/>
    </source>
</evidence>
<keyword evidence="1" id="KW-1133">Transmembrane helix</keyword>
<feature type="transmembrane region" description="Helical" evidence="1">
    <location>
        <begin position="7"/>
        <end position="30"/>
    </location>
</feature>
<evidence type="ECO:0000313" key="2">
    <source>
        <dbReference type="EMBL" id="KRK41072.1"/>
    </source>
</evidence>
<dbReference type="RefSeq" id="WP_235525361.1">
    <property type="nucleotide sequence ID" value="NZ_AZDB01000059.1"/>
</dbReference>
<feature type="transmembrane region" description="Helical" evidence="1">
    <location>
        <begin position="50"/>
        <end position="73"/>
    </location>
</feature>